<dbReference type="Pfam" id="PF01841">
    <property type="entry name" value="Transglut_core"/>
    <property type="match status" value="1"/>
</dbReference>
<dbReference type="Pfam" id="PF21295">
    <property type="entry name" value="Bact_transglu_N_2"/>
    <property type="match status" value="1"/>
</dbReference>
<dbReference type="PANTHER" id="PTHR33490:SF12">
    <property type="entry name" value="BLL5557 PROTEIN"/>
    <property type="match status" value="1"/>
</dbReference>
<gene>
    <name evidence="3" type="ORF">ABLV49_15610</name>
</gene>
<evidence type="ECO:0000256" key="1">
    <source>
        <dbReference type="SAM" id="MobiDB-lite"/>
    </source>
</evidence>
<dbReference type="InterPro" id="IPR038765">
    <property type="entry name" value="Papain-like_cys_pep_sf"/>
</dbReference>
<sequence>MLDIQNNVNNAMQPQSGALPVSNAMQPPNSNRLQIDCTLDYVIDGPAEFVFLIHVAQGMGQTLVQENLQLHPPVPFHTFSDDRSGNRFLRLQAQAGPFKVVYRALVDRLIEPDNLNAPEVPVHDIPDDVLHFLMPTRYCESDHLGPNAAELFGRLPQGYSRVQAICEWVRGNIEYRIGSTTATTTARDVFMQRAGVCRDFAHLAVTFCRALNIPARLVSGYATFDEPPPDFHAIFEAYLGGRWVLFDPTAMSPLDQVVRLASGRDAKDVAFATIFGPARMTSMSPEVLLVNHNGPGNI</sequence>
<dbReference type="EMBL" id="CP157675">
    <property type="protein sequence ID" value="XBP69310.1"/>
    <property type="molecule type" value="Genomic_DNA"/>
</dbReference>
<name>A0AAU7LNW7_9BURK</name>
<accession>A0AAU7LNW7</accession>
<protein>
    <submittedName>
        <fullName evidence="3">Transglutaminase family protein</fullName>
    </submittedName>
</protein>
<dbReference type="Gene3D" id="2.60.40.2250">
    <property type="match status" value="1"/>
</dbReference>
<feature type="region of interest" description="Disordered" evidence="1">
    <location>
        <begin position="1"/>
        <end position="25"/>
    </location>
</feature>
<dbReference type="Gene3D" id="3.10.620.30">
    <property type="match status" value="1"/>
</dbReference>
<reference evidence="3" key="1">
    <citation type="submission" date="2024-05" db="EMBL/GenBank/DDBJ databases">
        <authorList>
            <person name="Bunk B."/>
            <person name="Swiderski J."/>
            <person name="Sproer C."/>
            <person name="Thiel V."/>
        </authorList>
    </citation>
    <scope>NUCLEOTIDE SEQUENCE</scope>
    <source>
        <strain evidence="3">DSM 17735</strain>
    </source>
</reference>
<dbReference type="SMART" id="SM00460">
    <property type="entry name" value="TGc"/>
    <property type="match status" value="1"/>
</dbReference>
<dbReference type="InterPro" id="IPR002931">
    <property type="entry name" value="Transglutaminase-like"/>
</dbReference>
<dbReference type="SUPFAM" id="SSF54001">
    <property type="entry name" value="Cysteine proteinases"/>
    <property type="match status" value="1"/>
</dbReference>
<feature type="domain" description="Transglutaminase-like" evidence="2">
    <location>
        <begin position="189"/>
        <end position="250"/>
    </location>
</feature>
<dbReference type="RefSeq" id="WP_349277828.1">
    <property type="nucleotide sequence ID" value="NZ_CBCSCU010000003.1"/>
</dbReference>
<organism evidence="3">
    <name type="scientific">Polaromonas hydrogenivorans</name>
    <dbReference type="NCBI Taxonomy" id="335476"/>
    <lineage>
        <taxon>Bacteria</taxon>
        <taxon>Pseudomonadati</taxon>
        <taxon>Pseudomonadota</taxon>
        <taxon>Betaproteobacteria</taxon>
        <taxon>Burkholderiales</taxon>
        <taxon>Comamonadaceae</taxon>
        <taxon>Polaromonas</taxon>
    </lineage>
</organism>
<dbReference type="PANTHER" id="PTHR33490">
    <property type="entry name" value="BLR5614 PROTEIN-RELATED"/>
    <property type="match status" value="1"/>
</dbReference>
<evidence type="ECO:0000259" key="2">
    <source>
        <dbReference type="SMART" id="SM00460"/>
    </source>
</evidence>
<dbReference type="InterPro" id="IPR048930">
    <property type="entry name" value="Bact_transglu_N_2"/>
</dbReference>
<proteinExistence type="predicted"/>
<feature type="compositionally biased region" description="Polar residues" evidence="1">
    <location>
        <begin position="1"/>
        <end position="16"/>
    </location>
</feature>
<evidence type="ECO:0000313" key="3">
    <source>
        <dbReference type="EMBL" id="XBP69310.1"/>
    </source>
</evidence>
<dbReference type="AlphaFoldDB" id="A0AAU7LNW7"/>